<dbReference type="RefSeq" id="WP_251259521.1">
    <property type="nucleotide sequence ID" value="NZ_JAMQGP010000001.1"/>
</dbReference>
<dbReference type="PROSITE" id="PS51662">
    <property type="entry name" value="BP_PHYTASE"/>
    <property type="match status" value="2"/>
</dbReference>
<organism evidence="2 3">
    <name type="scientific">Echinimonas agarilytica</name>
    <dbReference type="NCBI Taxonomy" id="1215918"/>
    <lineage>
        <taxon>Bacteria</taxon>
        <taxon>Pseudomonadati</taxon>
        <taxon>Pseudomonadota</taxon>
        <taxon>Gammaproteobacteria</taxon>
        <taxon>Alteromonadales</taxon>
        <taxon>Echinimonadaceae</taxon>
        <taxon>Echinimonas</taxon>
    </lineage>
</organism>
<evidence type="ECO:0000259" key="1">
    <source>
        <dbReference type="PROSITE" id="PS51662"/>
    </source>
</evidence>
<dbReference type="GO" id="GO:0016158">
    <property type="term" value="F:inositol hexakisphosphate 3-phosphatase activity"/>
    <property type="evidence" value="ECO:0007669"/>
    <property type="project" value="InterPro"/>
</dbReference>
<feature type="domain" description="BPP" evidence="1">
    <location>
        <begin position="301"/>
        <end position="621"/>
    </location>
</feature>
<sequence>MIRSLTTLALVAAGCLLMGCESTSLSTPLRMVPNVEFSRQTLILEHGNVGLTEQGITWSVGAQSGVVAGDYHGLEARQLGDLQLFATITNSGHGLALFEWSANGPIERQQTKLTTLLADEQCLYVSAASQSLYSFVQDGRGASQQWLLAYQGKVLPEAKLVRQLPVGYNSSACGADDERGYVYLVEEDVAVWRYRAEPEAMPERAVVAMPEPWGNIAHDIEAIRVLPTGDIFALMPSQLMQLKPESADFNSVTKTRVWSLPTQAAEQFNVTVSAHNEVEIRVFDEAENRTYSGLISTQFASLTAVPVMTEVTASFDTAPASQTGDAMDDPAIWIHPTDRNQSLVLGTHKKQGLYVYNLQGDTLQRLEDGRLNNVDVRTVDSTVFGVQGVAVASRRDDNSVIVYGIDAQRKVFQLLTFDTPLSQIYGICMGVVDGAFSVFPNDKDGRVLQYSLSYGGHWNAVLKRTLQVASQPEGCVVSDAQQRLFVGEEGTGVWETDASASGDSMWQSVVKIGDLLKADVEGISIAKGTPDLLVMSSQGNDSYVVIEAVAPYRYRGRFRIGLDPQTGIDGASETDGLDVTSMALNAEFPKGLLVVQDGRNLMPDQPQNFKFVSWQKVLETLEP</sequence>
<gene>
    <name evidence="2" type="ORF">NAF29_00755</name>
</gene>
<dbReference type="EMBL" id="JAMQGP010000001">
    <property type="protein sequence ID" value="MCM2678201.1"/>
    <property type="molecule type" value="Genomic_DNA"/>
</dbReference>
<name>A0AA41W3L7_9GAMM</name>
<dbReference type="SUPFAM" id="SSF50956">
    <property type="entry name" value="Thermostable phytase (3-phytase)"/>
    <property type="match status" value="2"/>
</dbReference>
<comment type="caution">
    <text evidence="2">The sequence shown here is derived from an EMBL/GenBank/DDBJ whole genome shotgun (WGS) entry which is preliminary data.</text>
</comment>
<protein>
    <submittedName>
        <fullName evidence="2">Phytase</fullName>
    </submittedName>
</protein>
<dbReference type="InterPro" id="IPR011042">
    <property type="entry name" value="6-blade_b-propeller_TolB-like"/>
</dbReference>
<dbReference type="Pfam" id="PF02333">
    <property type="entry name" value="Phytase"/>
    <property type="match status" value="2"/>
</dbReference>
<dbReference type="AlphaFoldDB" id="A0AA41W3L7"/>
<feature type="domain" description="BPP" evidence="1">
    <location>
        <begin position="1"/>
        <end position="299"/>
    </location>
</feature>
<evidence type="ECO:0000313" key="2">
    <source>
        <dbReference type="EMBL" id="MCM2678201.1"/>
    </source>
</evidence>
<dbReference type="Gene3D" id="2.120.10.30">
    <property type="entry name" value="TolB, C-terminal domain"/>
    <property type="match status" value="2"/>
</dbReference>
<dbReference type="InterPro" id="IPR003431">
    <property type="entry name" value="B-propeller_Phytase"/>
</dbReference>
<reference evidence="2 3" key="1">
    <citation type="journal article" date="2013" name="Antonie Van Leeuwenhoek">
        <title>Echinimonas agarilytica gen. nov., sp. nov., a new gammaproteobacterium isolated from the sea urchin Strongylocentrotus intermedius.</title>
        <authorList>
            <person name="Nedashkovskaya O.I."/>
            <person name="Stenkova A.M."/>
            <person name="Zhukova N.V."/>
            <person name="Van Trappen S."/>
            <person name="Lee J.S."/>
            <person name="Kim S.B."/>
        </authorList>
    </citation>
    <scope>NUCLEOTIDE SEQUENCE [LARGE SCALE GENOMIC DNA]</scope>
    <source>
        <strain evidence="2 3">KMM 6351</strain>
    </source>
</reference>
<evidence type="ECO:0000313" key="3">
    <source>
        <dbReference type="Proteomes" id="UP001165393"/>
    </source>
</evidence>
<dbReference type="PROSITE" id="PS51257">
    <property type="entry name" value="PROKAR_LIPOPROTEIN"/>
    <property type="match status" value="1"/>
</dbReference>
<accession>A0AA41W3L7</accession>
<keyword evidence="3" id="KW-1185">Reference proteome</keyword>
<proteinExistence type="predicted"/>
<dbReference type="Proteomes" id="UP001165393">
    <property type="component" value="Unassembled WGS sequence"/>
</dbReference>